<comment type="caution">
    <text evidence="1">The sequence shown here is derived from an EMBL/GenBank/DDBJ whole genome shotgun (WGS) entry which is preliminary data.</text>
</comment>
<dbReference type="GO" id="GO:0016788">
    <property type="term" value="F:hydrolase activity, acting on ester bonds"/>
    <property type="evidence" value="ECO:0007669"/>
    <property type="project" value="UniProtKB-ARBA"/>
</dbReference>
<dbReference type="Gene3D" id="3.40.50.1110">
    <property type="entry name" value="SGNH hydrolase"/>
    <property type="match status" value="1"/>
</dbReference>
<evidence type="ECO:0000313" key="2">
    <source>
        <dbReference type="Proteomes" id="UP000568888"/>
    </source>
</evidence>
<dbReference type="SUPFAM" id="SSF52266">
    <property type="entry name" value="SGNH hydrolase"/>
    <property type="match status" value="1"/>
</dbReference>
<dbReference type="InterPro" id="IPR036514">
    <property type="entry name" value="SGNH_hydro_sf"/>
</dbReference>
<name>A0A6V8MQL0_9BACT</name>
<dbReference type="Proteomes" id="UP000568888">
    <property type="component" value="Unassembled WGS sequence"/>
</dbReference>
<dbReference type="AlphaFoldDB" id="A0A6V8MQL0"/>
<organism evidence="1 2">
    <name type="scientific">Geomonas paludis</name>
    <dbReference type="NCBI Taxonomy" id="2740185"/>
    <lineage>
        <taxon>Bacteria</taxon>
        <taxon>Pseudomonadati</taxon>
        <taxon>Thermodesulfobacteriota</taxon>
        <taxon>Desulfuromonadia</taxon>
        <taxon>Geobacterales</taxon>
        <taxon>Geobacteraceae</taxon>
        <taxon>Geomonas</taxon>
    </lineage>
</organism>
<evidence type="ECO:0000313" key="1">
    <source>
        <dbReference type="EMBL" id="GFO62340.1"/>
    </source>
</evidence>
<sequence>MTDWSSRLTLLWKSCLVTLLACMSVYFGGELFAEHAAWRQHMDPRKRMAWDGKYDGSRYVLIGDSAFCSYYVDRPEKTIWARLQEAVGEKVYPGALDGSKPADFLRQGDLISSSWSPGTTVFLNIIPTRFVQSALPEPHDGNYGPVFERMVPPGKEQRVDLQYLHNMLSFYLGKLSFFFREETALKATVDAVHEQPAFFKTGNLYNRNWATESDGFALNRFKTFETNVILARGHKSLEWIGGLRDRLSRGGMKLVVVLTPCNRPLVRSFAKDKSADAILGYLDQVHEATANYLAHNDIDYIDLYSAAGADDFADMLHTNERGDEVIAKELARWIKDNRGSRAQLN</sequence>
<gene>
    <name evidence="1" type="ORF">GMPD_02590</name>
</gene>
<dbReference type="EMBL" id="BLXY01000001">
    <property type="protein sequence ID" value="GFO62340.1"/>
    <property type="molecule type" value="Genomic_DNA"/>
</dbReference>
<proteinExistence type="predicted"/>
<accession>A0A6V8MQL0</accession>
<reference evidence="2" key="1">
    <citation type="submission" date="2020-06" db="EMBL/GenBank/DDBJ databases">
        <title>Draft genomic sequecing of Geomonas sp. Red736.</title>
        <authorList>
            <person name="Itoh H."/>
            <person name="Xu Z.X."/>
            <person name="Ushijima N."/>
            <person name="Masuda Y."/>
            <person name="Shiratori Y."/>
            <person name="Senoo K."/>
        </authorList>
    </citation>
    <scope>NUCLEOTIDE SEQUENCE [LARGE SCALE GENOMIC DNA]</scope>
    <source>
        <strain evidence="2">Red736</strain>
    </source>
</reference>
<protein>
    <submittedName>
        <fullName evidence="1">Uncharacterized protein</fullName>
    </submittedName>
</protein>